<evidence type="ECO:0000256" key="7">
    <source>
        <dbReference type="ARBA" id="ARBA00023004"/>
    </source>
</evidence>
<evidence type="ECO:0000313" key="17">
    <source>
        <dbReference type="EMBL" id="OQP52114.1"/>
    </source>
</evidence>
<dbReference type="STRING" id="354355.SAMN05660816_05595"/>
<dbReference type="InterPro" id="IPR008969">
    <property type="entry name" value="CarboxyPept-like_regulatory"/>
</dbReference>
<keyword evidence="7" id="KW-0408">Iron</keyword>
<feature type="domain" description="TonB-dependent receptor plug" evidence="16">
    <location>
        <begin position="111"/>
        <end position="218"/>
    </location>
</feature>
<dbReference type="InterPro" id="IPR036942">
    <property type="entry name" value="Beta-barrel_TonB_sf"/>
</dbReference>
<dbReference type="Pfam" id="PF07715">
    <property type="entry name" value="Plug"/>
    <property type="match status" value="1"/>
</dbReference>
<evidence type="ECO:0000256" key="5">
    <source>
        <dbReference type="ARBA" id="ARBA00022692"/>
    </source>
</evidence>
<sequence>MKKMLLGICYLLLTHCLTAQISGKVTDAASSSPIASATVELSNGMSTLTAENGSFEFRKVKPGNYTLHVTSIGFQAVNQPVATGNTIAVKLERMNLFLQQVEIKSTRAGDKAPFTKNNLSKKDIEKLNLGQDLPFILNQTPSVIVNSDAGNGVGYTAIRIRGSDATRINVTLNGIPYNDAESQGTFFVDLPDFTSSVNSIQVQRGVGTSSNGGGAFGATINLSTNETNTTPYAEVNNTYGSFNTWKHTVKAGSGLINDHFTLDARISKVSSDGFIDRASSSLKSFYLSGAYINKNTSVRVNVFSGNEKTYQAWNGIPEAKLRGSKTDLENHYNNNIGSLYFTPQDSSNLFSSDPRKYNYFTYANQTDNYQQDHYQLFINHDFNGRLAFNTAFFLTRGKGYYEEYKPAIAYGDYGLNSPVFGADTISATDLVQQQWLDNYFYGQVFSVQYKDGISQLIVGGGWNRYDGKHYGNVTWSQFGGIPTDYQWYRNDAYKTDVNAYAKYQLQLTSRLQGFVDLQYRRVLYDIGGFKDNPTLQLHNTWNFFNPKVGLSYSNNNYQVYGSYSQGNKEPNRDDFEAGMNQQPKSEKLHDFELGAEKKTSEYNWGVTLYYMMYKDQLVLTGKINDVGSYTRTNVPDSYRMGIELQGGMRFTSWLNAAGNITFSKNQIKNFTEYYDDYDNGGQKAVPHGNTDIAFSPAVIASGMLNFIPCNNVEISLPAKYAGRQYLDNTSDNKRSLDPYYVQDARLSYTLRKAFFKEITFIGQVNNVFNKKYEPNGYTYSYQYGGAVTTENFYFPMAGTNFMFGLNVKL</sequence>
<evidence type="ECO:0000313" key="18">
    <source>
        <dbReference type="Proteomes" id="UP000192610"/>
    </source>
</evidence>
<proteinExistence type="inferred from homology"/>
<organism evidence="17 18">
    <name type="scientific">Niastella yeongjuensis</name>
    <dbReference type="NCBI Taxonomy" id="354355"/>
    <lineage>
        <taxon>Bacteria</taxon>
        <taxon>Pseudomonadati</taxon>
        <taxon>Bacteroidota</taxon>
        <taxon>Chitinophagia</taxon>
        <taxon>Chitinophagales</taxon>
        <taxon>Chitinophagaceae</taxon>
        <taxon>Niastella</taxon>
    </lineage>
</organism>
<comment type="subcellular location">
    <subcellularLocation>
        <location evidence="1 12">Cell outer membrane</location>
        <topology evidence="1 12">Multi-pass membrane protein</topology>
    </subcellularLocation>
</comment>
<keyword evidence="8" id="KW-0406">Ion transport</keyword>
<dbReference type="InterPro" id="IPR039426">
    <property type="entry name" value="TonB-dep_rcpt-like"/>
</dbReference>
<evidence type="ECO:0000256" key="8">
    <source>
        <dbReference type="ARBA" id="ARBA00023065"/>
    </source>
</evidence>
<comment type="similarity">
    <text evidence="12 13">Belongs to the TonB-dependent receptor family.</text>
</comment>
<dbReference type="SUPFAM" id="SSF49464">
    <property type="entry name" value="Carboxypeptidase regulatory domain-like"/>
    <property type="match status" value="1"/>
</dbReference>
<feature type="domain" description="TonB-dependent receptor-like beta-barrel" evidence="15">
    <location>
        <begin position="330"/>
        <end position="767"/>
    </location>
</feature>
<accession>A0A1V9F1F6</accession>
<dbReference type="InterPro" id="IPR037066">
    <property type="entry name" value="Plug_dom_sf"/>
</dbReference>
<reference evidence="18" key="1">
    <citation type="submission" date="2016-04" db="EMBL/GenBank/DDBJ databases">
        <authorList>
            <person name="Chen L."/>
            <person name="Zhuang W."/>
            <person name="Wang G."/>
        </authorList>
    </citation>
    <scope>NUCLEOTIDE SEQUENCE [LARGE SCALE GENOMIC DNA]</scope>
    <source>
        <strain evidence="18">17621</strain>
    </source>
</reference>
<keyword evidence="5 12" id="KW-0812">Transmembrane</keyword>
<dbReference type="GO" id="GO:0009279">
    <property type="term" value="C:cell outer membrane"/>
    <property type="evidence" value="ECO:0007669"/>
    <property type="project" value="UniProtKB-SubCell"/>
</dbReference>
<keyword evidence="4" id="KW-0410">Iron transport</keyword>
<keyword evidence="17" id="KW-0675">Receptor</keyword>
<dbReference type="Proteomes" id="UP000192610">
    <property type="component" value="Unassembled WGS sequence"/>
</dbReference>
<evidence type="ECO:0000256" key="9">
    <source>
        <dbReference type="ARBA" id="ARBA00023077"/>
    </source>
</evidence>
<evidence type="ECO:0000256" key="1">
    <source>
        <dbReference type="ARBA" id="ARBA00004571"/>
    </source>
</evidence>
<dbReference type="OrthoDB" id="9761152at2"/>
<comment type="caution">
    <text evidence="17">The sequence shown here is derived from an EMBL/GenBank/DDBJ whole genome shotgun (WGS) entry which is preliminary data.</text>
</comment>
<keyword evidence="2 12" id="KW-0813">Transport</keyword>
<evidence type="ECO:0000256" key="3">
    <source>
        <dbReference type="ARBA" id="ARBA00022452"/>
    </source>
</evidence>
<dbReference type="Pfam" id="PF13620">
    <property type="entry name" value="CarboxypepD_reg"/>
    <property type="match status" value="1"/>
</dbReference>
<dbReference type="AlphaFoldDB" id="A0A1V9F1F6"/>
<dbReference type="PANTHER" id="PTHR32552:SF68">
    <property type="entry name" value="FERRICHROME OUTER MEMBRANE TRANSPORTER_PHAGE RECEPTOR"/>
    <property type="match status" value="1"/>
</dbReference>
<dbReference type="GO" id="GO:0015344">
    <property type="term" value="F:siderophore uptake transmembrane transporter activity"/>
    <property type="evidence" value="ECO:0007669"/>
    <property type="project" value="TreeGrafter"/>
</dbReference>
<keyword evidence="9 13" id="KW-0798">TonB box</keyword>
<keyword evidence="3 12" id="KW-1134">Transmembrane beta strand</keyword>
<dbReference type="PANTHER" id="PTHR32552">
    <property type="entry name" value="FERRICHROME IRON RECEPTOR-RELATED"/>
    <property type="match status" value="1"/>
</dbReference>
<evidence type="ECO:0000259" key="16">
    <source>
        <dbReference type="Pfam" id="PF07715"/>
    </source>
</evidence>
<dbReference type="InterPro" id="IPR000531">
    <property type="entry name" value="Beta-barrel_TonB"/>
</dbReference>
<dbReference type="Pfam" id="PF00593">
    <property type="entry name" value="TonB_dep_Rec_b-barrel"/>
    <property type="match status" value="1"/>
</dbReference>
<keyword evidence="18" id="KW-1185">Reference proteome</keyword>
<evidence type="ECO:0000256" key="13">
    <source>
        <dbReference type="RuleBase" id="RU003357"/>
    </source>
</evidence>
<dbReference type="Gene3D" id="2.170.130.10">
    <property type="entry name" value="TonB-dependent receptor, plug domain"/>
    <property type="match status" value="1"/>
</dbReference>
<gene>
    <name evidence="17" type="ORF">A4H97_26240</name>
</gene>
<keyword evidence="11 12" id="KW-0998">Cell outer membrane</keyword>
<evidence type="ECO:0000256" key="14">
    <source>
        <dbReference type="SAM" id="SignalP"/>
    </source>
</evidence>
<dbReference type="SUPFAM" id="SSF56935">
    <property type="entry name" value="Porins"/>
    <property type="match status" value="1"/>
</dbReference>
<evidence type="ECO:0000256" key="2">
    <source>
        <dbReference type="ARBA" id="ARBA00022448"/>
    </source>
</evidence>
<keyword evidence="6 14" id="KW-0732">Signal</keyword>
<dbReference type="RefSeq" id="WP_081198295.1">
    <property type="nucleotide sequence ID" value="NZ_FOCZ01000013.1"/>
</dbReference>
<evidence type="ECO:0000259" key="15">
    <source>
        <dbReference type="Pfam" id="PF00593"/>
    </source>
</evidence>
<evidence type="ECO:0000256" key="12">
    <source>
        <dbReference type="PROSITE-ProRule" id="PRU01360"/>
    </source>
</evidence>
<evidence type="ECO:0000256" key="6">
    <source>
        <dbReference type="ARBA" id="ARBA00022729"/>
    </source>
</evidence>
<dbReference type="PROSITE" id="PS52016">
    <property type="entry name" value="TONB_DEPENDENT_REC_3"/>
    <property type="match status" value="1"/>
</dbReference>
<keyword evidence="10 12" id="KW-0472">Membrane</keyword>
<name>A0A1V9F1F6_9BACT</name>
<dbReference type="Gene3D" id="2.60.40.1120">
    <property type="entry name" value="Carboxypeptidase-like, regulatory domain"/>
    <property type="match status" value="1"/>
</dbReference>
<protein>
    <submittedName>
        <fullName evidence="17">TonB-dependent receptor</fullName>
    </submittedName>
</protein>
<evidence type="ECO:0000256" key="4">
    <source>
        <dbReference type="ARBA" id="ARBA00022496"/>
    </source>
</evidence>
<feature type="chain" id="PRO_5010738044" evidence="14">
    <location>
        <begin position="20"/>
        <end position="809"/>
    </location>
</feature>
<dbReference type="Gene3D" id="2.40.170.20">
    <property type="entry name" value="TonB-dependent receptor, beta-barrel domain"/>
    <property type="match status" value="1"/>
</dbReference>
<evidence type="ECO:0000256" key="11">
    <source>
        <dbReference type="ARBA" id="ARBA00023237"/>
    </source>
</evidence>
<evidence type="ECO:0000256" key="10">
    <source>
        <dbReference type="ARBA" id="ARBA00023136"/>
    </source>
</evidence>
<dbReference type="EMBL" id="LVXG01000009">
    <property type="protein sequence ID" value="OQP52114.1"/>
    <property type="molecule type" value="Genomic_DNA"/>
</dbReference>
<feature type="signal peptide" evidence="14">
    <location>
        <begin position="1"/>
        <end position="19"/>
    </location>
</feature>
<dbReference type="InterPro" id="IPR012910">
    <property type="entry name" value="Plug_dom"/>
</dbReference>